<protein>
    <submittedName>
        <fullName evidence="6">Choline dehydrogenase</fullName>
    </submittedName>
</protein>
<feature type="domain" description="Glucose-methanol-choline oxidoreductase N-terminal" evidence="5">
    <location>
        <begin position="253"/>
        <end position="267"/>
    </location>
</feature>
<sequence length="540" mass="58864">MAECDFIVVGAGSAGCVLANRLSADPANNVVLLEAGGSDDHPMISMPLAWMNASAMPRFGWGTQSEPEPYLDDRVQPLPRGKLMGGCSSINGTMYIRGMKADYDGWRDSGLPGWGYDDVLPYFKRAESNWRGEGPEHGGDGPLSVTPMKTHPELYPAFIKAAKKLGYPESEDFNVAKPEGFGIPDCTIRSGRRNSTAKAYYEPVQNRRNLHLIGDAQATRILVEHGRAVGIEYRQGSDVKRLKARREVIISAGAFHSPHLLQLSGIGPAAHLQDMGIGVLKDLPGVGENLQDHPIALTFWKAAKDNTFDKYLRLDRLGLAVARWMLTGRGFPAQSPLTVQGFYRSSDEESRPDIQFQVSHTSYEARPWFPLWRKGAGHQLSAGCLLLNPESRGRVSLASPDAAENPRILLNFLKEEADRRKMRDTVRFMRKFFATEPVSDYVAAEIAPGSDAASDEAIDGWLRATVMSGGHPTSTCAMGTGDRAVLNEQLQVRGIDALRVVDASAMPGIIRGNTNAPTIMMAEKASDMILGKSAALRTAA</sequence>
<organism evidence="6 7">
    <name type="scientific">Altericroceibacterium endophyticum</name>
    <dbReference type="NCBI Taxonomy" id="1808508"/>
    <lineage>
        <taxon>Bacteria</taxon>
        <taxon>Pseudomonadati</taxon>
        <taxon>Pseudomonadota</taxon>
        <taxon>Alphaproteobacteria</taxon>
        <taxon>Sphingomonadales</taxon>
        <taxon>Erythrobacteraceae</taxon>
        <taxon>Altericroceibacterium</taxon>
    </lineage>
</organism>
<dbReference type="GO" id="GO:0050660">
    <property type="term" value="F:flavin adenine dinucleotide binding"/>
    <property type="evidence" value="ECO:0007669"/>
    <property type="project" value="InterPro"/>
</dbReference>
<dbReference type="PANTHER" id="PTHR11552:SF147">
    <property type="entry name" value="CHOLINE DEHYDROGENASE, MITOCHONDRIAL"/>
    <property type="match status" value="1"/>
</dbReference>
<dbReference type="RefSeq" id="WP_160735540.1">
    <property type="nucleotide sequence ID" value="NZ_WTYT01000002.1"/>
</dbReference>
<keyword evidence="7" id="KW-1185">Reference proteome</keyword>
<evidence type="ECO:0000313" key="7">
    <source>
        <dbReference type="Proteomes" id="UP000438476"/>
    </source>
</evidence>
<gene>
    <name evidence="6" type="ORF">GRI91_05005</name>
</gene>
<evidence type="ECO:0000256" key="2">
    <source>
        <dbReference type="ARBA" id="ARBA00010790"/>
    </source>
</evidence>
<dbReference type="InterPro" id="IPR036188">
    <property type="entry name" value="FAD/NAD-bd_sf"/>
</dbReference>
<evidence type="ECO:0000256" key="1">
    <source>
        <dbReference type="ARBA" id="ARBA00001974"/>
    </source>
</evidence>
<comment type="cofactor">
    <cofactor evidence="1">
        <name>FAD</name>
        <dbReference type="ChEBI" id="CHEBI:57692"/>
    </cofactor>
</comment>
<dbReference type="InterPro" id="IPR012132">
    <property type="entry name" value="GMC_OxRdtase"/>
</dbReference>
<dbReference type="Pfam" id="PF00732">
    <property type="entry name" value="GMC_oxred_N"/>
    <property type="match status" value="1"/>
</dbReference>
<dbReference type="PIRSF" id="PIRSF000137">
    <property type="entry name" value="Alcohol_oxidase"/>
    <property type="match status" value="1"/>
</dbReference>
<dbReference type="GO" id="GO:0019285">
    <property type="term" value="P:glycine betaine biosynthetic process from choline"/>
    <property type="evidence" value="ECO:0007669"/>
    <property type="project" value="TreeGrafter"/>
</dbReference>
<dbReference type="Proteomes" id="UP000438476">
    <property type="component" value="Unassembled WGS sequence"/>
</dbReference>
<dbReference type="Pfam" id="PF05199">
    <property type="entry name" value="GMC_oxred_C"/>
    <property type="match status" value="1"/>
</dbReference>
<dbReference type="PROSITE" id="PS00624">
    <property type="entry name" value="GMC_OXRED_2"/>
    <property type="match status" value="1"/>
</dbReference>
<dbReference type="Gene3D" id="3.30.560.10">
    <property type="entry name" value="Glucose Oxidase, domain 3"/>
    <property type="match status" value="1"/>
</dbReference>
<dbReference type="SUPFAM" id="SSF54373">
    <property type="entry name" value="FAD-linked reductases, C-terminal domain"/>
    <property type="match status" value="1"/>
</dbReference>
<dbReference type="Gene3D" id="3.50.50.60">
    <property type="entry name" value="FAD/NAD(P)-binding domain"/>
    <property type="match status" value="1"/>
</dbReference>
<proteinExistence type="inferred from homology"/>
<reference evidence="6 7" key="1">
    <citation type="submission" date="2019-12" db="EMBL/GenBank/DDBJ databases">
        <title>Genomic-based taxomic classification of the family Erythrobacteraceae.</title>
        <authorList>
            <person name="Xu L."/>
        </authorList>
    </citation>
    <scope>NUCLEOTIDE SEQUENCE [LARGE SCALE GENOMIC DNA]</scope>
    <source>
        <strain evidence="6 7">LMG 29518</strain>
    </source>
</reference>
<evidence type="ECO:0000259" key="5">
    <source>
        <dbReference type="PROSITE" id="PS00624"/>
    </source>
</evidence>
<name>A0A6I4T5R1_9SPHN</name>
<dbReference type="AlphaFoldDB" id="A0A6I4T5R1"/>
<accession>A0A6I4T5R1</accession>
<evidence type="ECO:0000256" key="4">
    <source>
        <dbReference type="ARBA" id="ARBA00022827"/>
    </source>
</evidence>
<evidence type="ECO:0000256" key="3">
    <source>
        <dbReference type="ARBA" id="ARBA00022630"/>
    </source>
</evidence>
<dbReference type="PANTHER" id="PTHR11552">
    <property type="entry name" value="GLUCOSE-METHANOL-CHOLINE GMC OXIDOREDUCTASE"/>
    <property type="match status" value="1"/>
</dbReference>
<keyword evidence="3" id="KW-0285">Flavoprotein</keyword>
<comment type="caution">
    <text evidence="6">The sequence shown here is derived from an EMBL/GenBank/DDBJ whole genome shotgun (WGS) entry which is preliminary data.</text>
</comment>
<keyword evidence="4" id="KW-0274">FAD</keyword>
<dbReference type="EMBL" id="WTYT01000002">
    <property type="protein sequence ID" value="MXO65105.1"/>
    <property type="molecule type" value="Genomic_DNA"/>
</dbReference>
<dbReference type="SUPFAM" id="SSF51905">
    <property type="entry name" value="FAD/NAD(P)-binding domain"/>
    <property type="match status" value="1"/>
</dbReference>
<dbReference type="InterPro" id="IPR007867">
    <property type="entry name" value="GMC_OxRtase_C"/>
</dbReference>
<dbReference type="InterPro" id="IPR000172">
    <property type="entry name" value="GMC_OxRdtase_N"/>
</dbReference>
<dbReference type="OrthoDB" id="9785276at2"/>
<dbReference type="GO" id="GO:0016020">
    <property type="term" value="C:membrane"/>
    <property type="evidence" value="ECO:0007669"/>
    <property type="project" value="TreeGrafter"/>
</dbReference>
<evidence type="ECO:0000313" key="6">
    <source>
        <dbReference type="EMBL" id="MXO65105.1"/>
    </source>
</evidence>
<comment type="similarity">
    <text evidence="2">Belongs to the GMC oxidoreductase family.</text>
</comment>
<dbReference type="GO" id="GO:0008812">
    <property type="term" value="F:choline dehydrogenase activity"/>
    <property type="evidence" value="ECO:0007669"/>
    <property type="project" value="TreeGrafter"/>
</dbReference>